<accession>A0A3Q0JGX7</accession>
<dbReference type="RefSeq" id="XP_026685965.1">
    <property type="nucleotide sequence ID" value="XM_026830164.1"/>
</dbReference>
<dbReference type="AlphaFoldDB" id="A0A3Q0JGX7"/>
<dbReference type="KEGG" id="dci:113471200"/>
<protein>
    <submittedName>
        <fullName evidence="2">Uncharacterized protein LOC113471200</fullName>
    </submittedName>
</protein>
<gene>
    <name evidence="2" type="primary">LOC113471200</name>
</gene>
<organism evidence="1 2">
    <name type="scientific">Diaphorina citri</name>
    <name type="common">Asian citrus psyllid</name>
    <dbReference type="NCBI Taxonomy" id="121845"/>
    <lineage>
        <taxon>Eukaryota</taxon>
        <taxon>Metazoa</taxon>
        <taxon>Ecdysozoa</taxon>
        <taxon>Arthropoda</taxon>
        <taxon>Hexapoda</taxon>
        <taxon>Insecta</taxon>
        <taxon>Pterygota</taxon>
        <taxon>Neoptera</taxon>
        <taxon>Paraneoptera</taxon>
        <taxon>Hemiptera</taxon>
        <taxon>Sternorrhyncha</taxon>
        <taxon>Psylloidea</taxon>
        <taxon>Psyllidae</taxon>
        <taxon>Diaphorininae</taxon>
        <taxon>Diaphorina</taxon>
    </lineage>
</organism>
<sequence>MILSNLITAKRRAENPAIQARSNTENVIRLCHPEGFATRDFILPRVDPRAKQKSATSLLTLQACSIFFGTENTIPAVDRQVKFERYQDKHSIAYTTPIDFSATWLIATQA</sequence>
<evidence type="ECO:0000313" key="1">
    <source>
        <dbReference type="Proteomes" id="UP000079169"/>
    </source>
</evidence>
<evidence type="ECO:0000313" key="2">
    <source>
        <dbReference type="RefSeq" id="XP_026685965.1"/>
    </source>
</evidence>
<dbReference type="Proteomes" id="UP000079169">
    <property type="component" value="Unplaced"/>
</dbReference>
<name>A0A3Q0JGX7_DIACI</name>
<dbReference type="GeneID" id="113471200"/>
<keyword evidence="1" id="KW-1185">Reference proteome</keyword>
<reference evidence="2" key="1">
    <citation type="submission" date="2025-08" db="UniProtKB">
        <authorList>
            <consortium name="RefSeq"/>
        </authorList>
    </citation>
    <scope>IDENTIFICATION</scope>
</reference>
<proteinExistence type="predicted"/>
<dbReference type="PaxDb" id="121845-A0A3Q0JGX7"/>